<keyword evidence="10" id="KW-1185">Reference proteome</keyword>
<feature type="domain" description="HAMP" evidence="8">
    <location>
        <begin position="200"/>
        <end position="252"/>
    </location>
</feature>
<dbReference type="PROSITE" id="PS50885">
    <property type="entry name" value="HAMP"/>
    <property type="match status" value="1"/>
</dbReference>
<comment type="caution">
    <text evidence="9">The sequence shown here is derived from an EMBL/GenBank/DDBJ whole genome shotgun (WGS) entry which is preliminary data.</text>
</comment>
<name>A0ABS2AB42_9ACTN</name>
<keyword evidence="1 6" id="KW-0812">Transmembrane</keyword>
<keyword evidence="3 5" id="KW-0807">Transducer</keyword>
<sequence>MLAVIAVTVFSVTDGLIALRSLGDTNDQVATGYEHSLELEAVGNLRAAVNRTWLAVNDYLLAVDDAGRTAANTKLATAEQEVEQYAATFAALGIGAEMRTTEAAFRTAWTAYVEILDARVLTPAALRDRAALQSVRTGALADAMDDVRAPLTALADLTVRVAADQQHLAESRYQSTKWLVIAVLVGGGLIGVALALGITRMIVRPLSQCVNALEKVGTGDLTVRVAVDSTDEVGRMAQTLNHTAESMAGTVGRVHANSDLLASASEQLSAVSAQLAASAEETSAQVGTVSDSAGQVSLGVQAVAAGADEMGVSIREISNSANEAAGVAAEAARTAESTNTSVARLGEASAQIGTVVALITSIAEQTNLLALNATIEAARAGESGKGFAVVAAEVKDLAQETARATQEITSQVSAIQDETTNAVQAIRQIAEVIGTINDYATTIAAAVEEQTATTAEIARSVGQAAEGSTSIAENITGVAQAAHQVTSGATETQQTASELARTAADLQSTVSTYRL</sequence>
<dbReference type="Pfam" id="PF00672">
    <property type="entry name" value="HAMP"/>
    <property type="match status" value="1"/>
</dbReference>
<evidence type="ECO:0000256" key="5">
    <source>
        <dbReference type="PROSITE-ProRule" id="PRU00284"/>
    </source>
</evidence>
<dbReference type="PRINTS" id="PR00260">
    <property type="entry name" value="CHEMTRNSDUCR"/>
</dbReference>
<dbReference type="SMART" id="SM00304">
    <property type="entry name" value="HAMP"/>
    <property type="match status" value="1"/>
</dbReference>
<dbReference type="InterPro" id="IPR004089">
    <property type="entry name" value="MCPsignal_dom"/>
</dbReference>
<keyword evidence="2 6" id="KW-1133">Transmembrane helix</keyword>
<dbReference type="Pfam" id="PF12729">
    <property type="entry name" value="4HB_MCP_1"/>
    <property type="match status" value="1"/>
</dbReference>
<accession>A0ABS2AB42</accession>
<dbReference type="InterPro" id="IPR004090">
    <property type="entry name" value="Chemotax_Me-accpt_rcpt"/>
</dbReference>
<dbReference type="PANTHER" id="PTHR32089:SF112">
    <property type="entry name" value="LYSOZYME-LIKE PROTEIN-RELATED"/>
    <property type="match status" value="1"/>
</dbReference>
<feature type="transmembrane region" description="Helical" evidence="6">
    <location>
        <begin position="178"/>
        <end position="198"/>
    </location>
</feature>
<dbReference type="Gene3D" id="1.10.287.950">
    <property type="entry name" value="Methyl-accepting chemotaxis protein"/>
    <property type="match status" value="1"/>
</dbReference>
<dbReference type="InterPro" id="IPR024478">
    <property type="entry name" value="HlyB_4HB_MCP"/>
</dbReference>
<keyword evidence="6" id="KW-0472">Membrane</keyword>
<evidence type="ECO:0000256" key="1">
    <source>
        <dbReference type="ARBA" id="ARBA00022692"/>
    </source>
</evidence>
<evidence type="ECO:0000256" key="6">
    <source>
        <dbReference type="SAM" id="Phobius"/>
    </source>
</evidence>
<dbReference type="CDD" id="cd06225">
    <property type="entry name" value="HAMP"/>
    <property type="match status" value="1"/>
</dbReference>
<evidence type="ECO:0000256" key="4">
    <source>
        <dbReference type="ARBA" id="ARBA00029447"/>
    </source>
</evidence>
<evidence type="ECO:0000259" key="7">
    <source>
        <dbReference type="PROSITE" id="PS50111"/>
    </source>
</evidence>
<dbReference type="Pfam" id="PF00015">
    <property type="entry name" value="MCPsignal"/>
    <property type="match status" value="1"/>
</dbReference>
<evidence type="ECO:0000256" key="2">
    <source>
        <dbReference type="ARBA" id="ARBA00022989"/>
    </source>
</evidence>
<organism evidence="9 10">
    <name type="scientific">Paractinoplanes ovalisporus</name>
    <dbReference type="NCBI Taxonomy" id="2810368"/>
    <lineage>
        <taxon>Bacteria</taxon>
        <taxon>Bacillati</taxon>
        <taxon>Actinomycetota</taxon>
        <taxon>Actinomycetes</taxon>
        <taxon>Micromonosporales</taxon>
        <taxon>Micromonosporaceae</taxon>
        <taxon>Paractinoplanes</taxon>
    </lineage>
</organism>
<evidence type="ECO:0000313" key="10">
    <source>
        <dbReference type="Proteomes" id="UP000632138"/>
    </source>
</evidence>
<dbReference type="PROSITE" id="PS50111">
    <property type="entry name" value="CHEMOTAXIS_TRANSDUC_2"/>
    <property type="match status" value="1"/>
</dbReference>
<dbReference type="Proteomes" id="UP000632138">
    <property type="component" value="Unassembled WGS sequence"/>
</dbReference>
<evidence type="ECO:0000259" key="8">
    <source>
        <dbReference type="PROSITE" id="PS50885"/>
    </source>
</evidence>
<proteinExistence type="inferred from homology"/>
<dbReference type="SMART" id="SM00283">
    <property type="entry name" value="MA"/>
    <property type="match status" value="1"/>
</dbReference>
<gene>
    <name evidence="9" type="ORF">JIG36_15875</name>
</gene>
<dbReference type="PANTHER" id="PTHR32089">
    <property type="entry name" value="METHYL-ACCEPTING CHEMOTAXIS PROTEIN MCPB"/>
    <property type="match status" value="1"/>
</dbReference>
<dbReference type="EMBL" id="JAENHP010000004">
    <property type="protein sequence ID" value="MBM2617036.1"/>
    <property type="molecule type" value="Genomic_DNA"/>
</dbReference>
<comment type="similarity">
    <text evidence="4">Belongs to the methyl-accepting chemotaxis (MCP) protein family.</text>
</comment>
<evidence type="ECO:0000256" key="3">
    <source>
        <dbReference type="ARBA" id="ARBA00023224"/>
    </source>
</evidence>
<reference evidence="9 10" key="1">
    <citation type="submission" date="2021-01" db="EMBL/GenBank/DDBJ databases">
        <title>Actinoplanes sp. nov. LDG1-06 isolated from lichen.</title>
        <authorList>
            <person name="Saeng-In P."/>
            <person name="Phongsopitanun W."/>
            <person name="Kanchanasin P."/>
            <person name="Yuki M."/>
            <person name="Kudo T."/>
            <person name="Ohkuma M."/>
            <person name="Tanasupawat S."/>
        </authorList>
    </citation>
    <scope>NUCLEOTIDE SEQUENCE [LARGE SCALE GENOMIC DNA]</scope>
    <source>
        <strain evidence="9 10">LDG1-06</strain>
    </source>
</reference>
<dbReference type="InterPro" id="IPR003660">
    <property type="entry name" value="HAMP_dom"/>
</dbReference>
<protein>
    <submittedName>
        <fullName evidence="9">Methyl-accepting chemotaxis protein</fullName>
    </submittedName>
</protein>
<evidence type="ECO:0000313" key="9">
    <source>
        <dbReference type="EMBL" id="MBM2617036.1"/>
    </source>
</evidence>
<feature type="domain" description="Methyl-accepting transducer" evidence="7">
    <location>
        <begin position="257"/>
        <end position="500"/>
    </location>
</feature>
<dbReference type="SUPFAM" id="SSF58104">
    <property type="entry name" value="Methyl-accepting chemotaxis protein (MCP) signaling domain"/>
    <property type="match status" value="1"/>
</dbReference>